<dbReference type="SUPFAM" id="SSF103515">
    <property type="entry name" value="Autotransporter"/>
    <property type="match status" value="1"/>
</dbReference>
<evidence type="ECO:0000313" key="2">
    <source>
        <dbReference type="EMBL" id="RUS66084.1"/>
    </source>
</evidence>
<dbReference type="NCBIfam" id="TIGR01414">
    <property type="entry name" value="autotrans_barl"/>
    <property type="match status" value="1"/>
</dbReference>
<dbReference type="PANTHER" id="PTHR35037">
    <property type="entry name" value="C-TERMINAL REGION OF AIDA-LIKE PROTEIN"/>
    <property type="match status" value="1"/>
</dbReference>
<dbReference type="PROSITE" id="PS51208">
    <property type="entry name" value="AUTOTRANSPORTER"/>
    <property type="match status" value="1"/>
</dbReference>
<dbReference type="Proteomes" id="UP000286947">
    <property type="component" value="Unassembled WGS sequence"/>
</dbReference>
<reference evidence="2 3" key="1">
    <citation type="submission" date="2018-01" db="EMBL/GenBank/DDBJ databases">
        <title>Saezia sanguinis gen. nov., sp. nov., in the order Burkholderiales isolated from human blood.</title>
        <authorList>
            <person name="Medina-Pascual M.J."/>
            <person name="Valdezate S."/>
            <person name="Monzon S."/>
            <person name="Cuesta I."/>
            <person name="Carrasco G."/>
            <person name="Villalon P."/>
            <person name="Saez-Nieto J.A."/>
        </authorList>
    </citation>
    <scope>NUCLEOTIDE SEQUENCE [LARGE SCALE GENOMIC DNA]</scope>
    <source>
        <strain evidence="2 3">CNM695-12</strain>
    </source>
</reference>
<dbReference type="InterPro" id="IPR006315">
    <property type="entry name" value="OM_autotransptr_brl_dom"/>
</dbReference>
<dbReference type="PANTHER" id="PTHR35037:SF3">
    <property type="entry name" value="C-TERMINAL REGION OF AIDA-LIKE PROTEIN"/>
    <property type="match status" value="1"/>
</dbReference>
<proteinExistence type="predicted"/>
<dbReference type="AlphaFoldDB" id="A0A433SBQ6"/>
<keyword evidence="3" id="KW-1185">Reference proteome</keyword>
<dbReference type="Pfam" id="PF03797">
    <property type="entry name" value="Autotransporter"/>
    <property type="match status" value="1"/>
</dbReference>
<dbReference type="Pfam" id="PF18883">
    <property type="entry name" value="AC_1"/>
    <property type="match status" value="1"/>
</dbReference>
<comment type="caution">
    <text evidence="2">The sequence shown here is derived from an EMBL/GenBank/DDBJ whole genome shotgun (WGS) entry which is preliminary data.</text>
</comment>
<name>A0A433SBQ6_9BURK</name>
<dbReference type="GO" id="GO:0019867">
    <property type="term" value="C:outer membrane"/>
    <property type="evidence" value="ECO:0007669"/>
    <property type="project" value="InterPro"/>
</dbReference>
<dbReference type="InterPro" id="IPR051551">
    <property type="entry name" value="Autotransporter_adhesion"/>
</dbReference>
<dbReference type="SMART" id="SM00869">
    <property type="entry name" value="Autotransporter"/>
    <property type="match status" value="1"/>
</dbReference>
<sequence length="393" mass="43443">MGSGATRIIVNPMIGSTGGLTIDDGIKIVEVMGTQDAGSFVLDAPVTYGAFEYILVQGTLPGNESHWHLQNYDTTSSNNNWWWDWANRALWNPNIGSYLGNQYAAATMFNQNILDRRDSTRSPDQTIWMRSNYNRAQSDILNGKQEVTIKTGLLQIGADLIQRDNLVAGVYAGYGHSDIDNKSRQTGTSADGKVNGYQVGVYGSWLPDNNVGLFADVWAYYAWYDNKLSGAAQYSTTKYDSTGYALSGEIGYGFELSQQENGRSWILEPHAQLIYTHVDADDFYDSLGTWYSSNKGSGIQTRLGARLYGQNAPGQHGVNPFIEANWLHNNLDSGVSLNGYQVSSDIGKNVGEVKIGLQGQVTDRLSVWGHVGAQRGSESFERYEFQLGLGWQW</sequence>
<dbReference type="EMBL" id="PQSP01000007">
    <property type="protein sequence ID" value="RUS66084.1"/>
    <property type="molecule type" value="Genomic_DNA"/>
</dbReference>
<dbReference type="InterPro" id="IPR036709">
    <property type="entry name" value="Autotransporte_beta_dom_sf"/>
</dbReference>
<protein>
    <submittedName>
        <fullName evidence="2">Outer membrane protein IcsA autotransporter</fullName>
    </submittedName>
</protein>
<organism evidence="2 3">
    <name type="scientific">Saezia sanguinis</name>
    <dbReference type="NCBI Taxonomy" id="1965230"/>
    <lineage>
        <taxon>Bacteria</taxon>
        <taxon>Pseudomonadati</taxon>
        <taxon>Pseudomonadota</taxon>
        <taxon>Betaproteobacteria</taxon>
        <taxon>Burkholderiales</taxon>
        <taxon>Saeziaceae</taxon>
        <taxon>Saezia</taxon>
    </lineage>
</organism>
<accession>A0A433SBQ6</accession>
<feature type="domain" description="Autotransporter" evidence="1">
    <location>
        <begin position="120"/>
        <end position="393"/>
    </location>
</feature>
<evidence type="ECO:0000313" key="3">
    <source>
        <dbReference type="Proteomes" id="UP000286947"/>
    </source>
</evidence>
<dbReference type="InterPro" id="IPR005546">
    <property type="entry name" value="Autotransporte_beta"/>
</dbReference>
<dbReference type="Gene3D" id="2.40.128.130">
    <property type="entry name" value="Autotransporter beta-domain"/>
    <property type="match status" value="1"/>
</dbReference>
<evidence type="ECO:0000259" key="1">
    <source>
        <dbReference type="PROSITE" id="PS51208"/>
    </source>
</evidence>
<dbReference type="InterPro" id="IPR043990">
    <property type="entry name" value="AC_1"/>
</dbReference>
<gene>
    <name evidence="2" type="primary">icsA_6</name>
    <name evidence="2" type="ORF">CUZ56_02442</name>
</gene>